<feature type="region of interest" description="Disordered" evidence="1">
    <location>
        <begin position="477"/>
        <end position="555"/>
    </location>
</feature>
<organism evidence="3 4">
    <name type="scientific">Dunaliella salina</name>
    <name type="common">Green alga</name>
    <name type="synonym">Protococcus salinus</name>
    <dbReference type="NCBI Taxonomy" id="3046"/>
    <lineage>
        <taxon>Eukaryota</taxon>
        <taxon>Viridiplantae</taxon>
        <taxon>Chlorophyta</taxon>
        <taxon>core chlorophytes</taxon>
        <taxon>Chlorophyceae</taxon>
        <taxon>CS clade</taxon>
        <taxon>Chlamydomonadales</taxon>
        <taxon>Dunaliellaceae</taxon>
        <taxon>Dunaliella</taxon>
    </lineage>
</organism>
<proteinExistence type="predicted"/>
<accession>A0ABQ7H2M2</accession>
<feature type="region of interest" description="Disordered" evidence="1">
    <location>
        <begin position="54"/>
        <end position="145"/>
    </location>
</feature>
<protein>
    <recommendedName>
        <fullName evidence="2">Obg domain-containing protein</fullName>
    </recommendedName>
</protein>
<dbReference type="EMBL" id="MU069495">
    <property type="protein sequence ID" value="KAF5841075.1"/>
    <property type="molecule type" value="Genomic_DNA"/>
</dbReference>
<dbReference type="PANTHER" id="PTHR11702">
    <property type="entry name" value="DEVELOPMENTALLY REGULATED GTP-BINDING PROTEIN-RELATED"/>
    <property type="match status" value="1"/>
</dbReference>
<dbReference type="PANTHER" id="PTHR11702:SF31">
    <property type="entry name" value="MITOCHONDRIAL RIBOSOME-ASSOCIATED GTPASE 2"/>
    <property type="match status" value="1"/>
</dbReference>
<dbReference type="InterPro" id="IPR006169">
    <property type="entry name" value="GTP1_OBG_dom"/>
</dbReference>
<feature type="compositionally biased region" description="Basic and acidic residues" evidence="1">
    <location>
        <begin position="453"/>
        <end position="464"/>
    </location>
</feature>
<feature type="compositionally biased region" description="Low complexity" evidence="1">
    <location>
        <begin position="56"/>
        <end position="68"/>
    </location>
</feature>
<feature type="region of interest" description="Disordered" evidence="1">
    <location>
        <begin position="276"/>
        <end position="297"/>
    </location>
</feature>
<comment type="caution">
    <text evidence="3">The sequence shown here is derived from an EMBL/GenBank/DDBJ whole genome shotgun (WGS) entry which is preliminary data.</text>
</comment>
<evidence type="ECO:0000313" key="4">
    <source>
        <dbReference type="Proteomes" id="UP000815325"/>
    </source>
</evidence>
<keyword evidence="4" id="KW-1185">Reference proteome</keyword>
<evidence type="ECO:0000313" key="3">
    <source>
        <dbReference type="EMBL" id="KAF5841075.1"/>
    </source>
</evidence>
<reference evidence="3" key="1">
    <citation type="submission" date="2017-08" db="EMBL/GenBank/DDBJ databases">
        <authorList>
            <person name="Polle J.E."/>
            <person name="Barry K."/>
            <person name="Cushman J."/>
            <person name="Schmutz J."/>
            <person name="Tran D."/>
            <person name="Hathwaick L.T."/>
            <person name="Yim W.C."/>
            <person name="Jenkins J."/>
            <person name="Mckie-Krisberg Z.M."/>
            <person name="Prochnik S."/>
            <person name="Lindquist E."/>
            <person name="Dockter R.B."/>
            <person name="Adam C."/>
            <person name="Molina H."/>
            <person name="Bunkerborg J."/>
            <person name="Jin E."/>
            <person name="Buchheim M."/>
            <person name="Magnuson J."/>
        </authorList>
    </citation>
    <scope>NUCLEOTIDE SEQUENCE</scope>
    <source>
        <strain evidence="3">CCAP 19/18</strain>
    </source>
</reference>
<dbReference type="Proteomes" id="UP000815325">
    <property type="component" value="Unassembled WGS sequence"/>
</dbReference>
<feature type="compositionally biased region" description="Low complexity" evidence="1">
    <location>
        <begin position="119"/>
        <end position="128"/>
    </location>
</feature>
<name>A0ABQ7H2M2_DUNSA</name>
<gene>
    <name evidence="3" type="ORF">DUNSADRAFT_14474</name>
</gene>
<evidence type="ECO:0000256" key="1">
    <source>
        <dbReference type="SAM" id="MobiDB-lite"/>
    </source>
</evidence>
<feature type="compositionally biased region" description="Low complexity" evidence="1">
    <location>
        <begin position="92"/>
        <end position="109"/>
    </location>
</feature>
<dbReference type="Gene3D" id="2.70.210.12">
    <property type="entry name" value="GTP1/OBG domain"/>
    <property type="match status" value="1"/>
</dbReference>
<feature type="compositionally biased region" description="Polar residues" evidence="1">
    <location>
        <begin position="376"/>
        <end position="391"/>
    </location>
</feature>
<feature type="domain" description="Obg" evidence="2">
    <location>
        <begin position="217"/>
        <end position="372"/>
    </location>
</feature>
<feature type="region of interest" description="Disordered" evidence="1">
    <location>
        <begin position="418"/>
        <end position="464"/>
    </location>
</feature>
<dbReference type="SUPFAM" id="SSF82051">
    <property type="entry name" value="Obg GTP-binding protein N-terminal domain"/>
    <property type="match status" value="1"/>
</dbReference>
<evidence type="ECO:0000259" key="2">
    <source>
        <dbReference type="PROSITE" id="PS51883"/>
    </source>
</evidence>
<dbReference type="Pfam" id="PF01018">
    <property type="entry name" value="GTP1_OBG"/>
    <property type="match status" value="1"/>
</dbReference>
<sequence length="677" mass="73508">MPPASSGIKCLMPNAFLGGRHVRTLAYSAASASHLLQGAQQQLILKKHSCSISETQQSQSPGQSLGSLAQTQSAHAWRHAQASHNQQRHQLLADAAAPASYPAPSAQSLHTAFSGTASQQQHPAYQQQLSRNKGPQQGHQRPLLLQPSLPPQQQLVHHHLLRHHTQRAQCHSWPHQRQQVHHYHFHSHLSCIHHHCLLHQQLQQQQHLRRGMATRSIPFVDQVRMVVEGGKGGNGCVSFAQVARGRRQAASGGNGGDGGSVVLRASRGARELRGLPRVVRGGPGGHGRPNGRTGAHGETRIVDVPVGMVVSLLEDSPLEASELLSPTTTTMQSGTTMEFGTAHDQLNWAPRAVHKDNQTSSTTSLRKRLYHEQDYSDTNIDSSVQRASLQGSPAERDAVSRTDADSFSLLRRDFQAASQADVDSSFPPKHGSQAARGGWPAEEQGAKVPRHNRQSDKSDEPHDKVAIEKGIEKAREGTQELGGPEAAHSQQQGVVAGGGPMWEHRGEEDSEAEECEDDEDDVEVEEDEEEEGEEEFEEGMGWEGGGDDEVGEAEQKPPQRLRVLAELLELGQQEELQAYRACRQEVPLSAFHGVSASNESQAEAALREQGPGESPVQAFELVIANKVDACVRPQQALAELKESTHLPIIPVSALHAAGLERLASALQAAVHSARSRC</sequence>
<feature type="compositionally biased region" description="Polar residues" evidence="1">
    <location>
        <begin position="129"/>
        <end position="138"/>
    </location>
</feature>
<dbReference type="PROSITE" id="PS51883">
    <property type="entry name" value="OBG"/>
    <property type="match status" value="1"/>
</dbReference>
<feature type="region of interest" description="Disordered" evidence="1">
    <location>
        <begin position="374"/>
        <end position="402"/>
    </location>
</feature>
<dbReference type="InterPro" id="IPR036726">
    <property type="entry name" value="GTP1_OBG_dom_sf"/>
</dbReference>
<feature type="compositionally biased region" description="Acidic residues" evidence="1">
    <location>
        <begin position="508"/>
        <end position="552"/>
    </location>
</feature>
<dbReference type="InterPro" id="IPR045086">
    <property type="entry name" value="OBG_GTPase"/>
</dbReference>